<evidence type="ECO:0000313" key="2">
    <source>
        <dbReference type="Proteomes" id="UP001597045"/>
    </source>
</evidence>
<dbReference type="Proteomes" id="UP001597045">
    <property type="component" value="Unassembled WGS sequence"/>
</dbReference>
<feature type="non-terminal residue" evidence="1">
    <location>
        <position position="108"/>
    </location>
</feature>
<comment type="caution">
    <text evidence="1">The sequence shown here is derived from an EMBL/GenBank/DDBJ whole genome shotgun (WGS) entry which is preliminary data.</text>
</comment>
<organism evidence="1 2">
    <name type="scientific">Kibdelosporangium lantanae</name>
    <dbReference type="NCBI Taxonomy" id="1497396"/>
    <lineage>
        <taxon>Bacteria</taxon>
        <taxon>Bacillati</taxon>
        <taxon>Actinomycetota</taxon>
        <taxon>Actinomycetes</taxon>
        <taxon>Pseudonocardiales</taxon>
        <taxon>Pseudonocardiaceae</taxon>
        <taxon>Kibdelosporangium</taxon>
    </lineage>
</organism>
<reference evidence="2" key="1">
    <citation type="journal article" date="2019" name="Int. J. Syst. Evol. Microbiol.">
        <title>The Global Catalogue of Microorganisms (GCM) 10K type strain sequencing project: providing services to taxonomists for standard genome sequencing and annotation.</title>
        <authorList>
            <consortium name="The Broad Institute Genomics Platform"/>
            <consortium name="The Broad Institute Genome Sequencing Center for Infectious Disease"/>
            <person name="Wu L."/>
            <person name="Ma J."/>
        </authorList>
    </citation>
    <scope>NUCLEOTIDE SEQUENCE [LARGE SCALE GENOMIC DNA]</scope>
    <source>
        <strain evidence="2">JCM 31486</strain>
    </source>
</reference>
<gene>
    <name evidence="1" type="ORF">ACFQ1S_29060</name>
</gene>
<proteinExistence type="predicted"/>
<name>A0ABW3MG24_9PSEU</name>
<keyword evidence="2" id="KW-1185">Reference proteome</keyword>
<sequence>MTTPAVAMATDDPVPDEPTPFSYMSTEVRAKMMAQQPVKAAASRVQRAIDSADSTGFAGVGIDTEHVTVWWKGDPPAAVRNTIADVRRTTKVDVVAAAHSRAELRAAA</sequence>
<evidence type="ECO:0000313" key="1">
    <source>
        <dbReference type="EMBL" id="MFD1049301.1"/>
    </source>
</evidence>
<dbReference type="EMBL" id="JBHTIS010002095">
    <property type="protein sequence ID" value="MFD1049301.1"/>
    <property type="molecule type" value="Genomic_DNA"/>
</dbReference>
<protein>
    <submittedName>
        <fullName evidence="1">Uncharacterized protein</fullName>
    </submittedName>
</protein>
<accession>A0ABW3MG24</accession>